<keyword evidence="2" id="KW-1185">Reference proteome</keyword>
<evidence type="ECO:0000313" key="1">
    <source>
        <dbReference type="EMBL" id="EFN88189.1"/>
    </source>
</evidence>
<gene>
    <name evidence="1" type="ORF">EAI_17253</name>
</gene>
<dbReference type="InParanoid" id="E2B804"/>
<organism evidence="2">
    <name type="scientific">Harpegnathos saltator</name>
    <name type="common">Jerdon's jumping ant</name>
    <dbReference type="NCBI Taxonomy" id="610380"/>
    <lineage>
        <taxon>Eukaryota</taxon>
        <taxon>Metazoa</taxon>
        <taxon>Ecdysozoa</taxon>
        <taxon>Arthropoda</taxon>
        <taxon>Hexapoda</taxon>
        <taxon>Insecta</taxon>
        <taxon>Pterygota</taxon>
        <taxon>Neoptera</taxon>
        <taxon>Endopterygota</taxon>
        <taxon>Hymenoptera</taxon>
        <taxon>Apocrita</taxon>
        <taxon>Aculeata</taxon>
        <taxon>Formicoidea</taxon>
        <taxon>Formicidae</taxon>
        <taxon>Ponerinae</taxon>
        <taxon>Ponerini</taxon>
        <taxon>Harpegnathos</taxon>
    </lineage>
</organism>
<evidence type="ECO:0000313" key="2">
    <source>
        <dbReference type="Proteomes" id="UP000008237"/>
    </source>
</evidence>
<accession>E2B804</accession>
<dbReference type="OMA" id="FRYSAME"/>
<proteinExistence type="predicted"/>
<dbReference type="AlphaFoldDB" id="E2B804"/>
<dbReference type="OrthoDB" id="7570424at2759"/>
<dbReference type="EMBL" id="GL446268">
    <property type="protein sequence ID" value="EFN88189.1"/>
    <property type="molecule type" value="Genomic_DNA"/>
</dbReference>
<name>E2B804_HARSA</name>
<reference evidence="1 2" key="1">
    <citation type="journal article" date="2010" name="Science">
        <title>Genomic comparison of the ants Camponotus floridanus and Harpegnathos saltator.</title>
        <authorList>
            <person name="Bonasio R."/>
            <person name="Zhang G."/>
            <person name="Ye C."/>
            <person name="Mutti N.S."/>
            <person name="Fang X."/>
            <person name="Qin N."/>
            <person name="Donahue G."/>
            <person name="Yang P."/>
            <person name="Li Q."/>
            <person name="Li C."/>
            <person name="Zhang P."/>
            <person name="Huang Z."/>
            <person name="Berger S.L."/>
            <person name="Reinberg D."/>
            <person name="Wang J."/>
            <person name="Liebig J."/>
        </authorList>
    </citation>
    <scope>NUCLEOTIDE SEQUENCE [LARGE SCALE GENOMIC DNA]</scope>
    <source>
        <strain evidence="1 2">R22 G/1</strain>
    </source>
</reference>
<protein>
    <submittedName>
        <fullName evidence="1">Uncharacterized protein</fullName>
    </submittedName>
</protein>
<dbReference type="Proteomes" id="UP000008237">
    <property type="component" value="Unassembled WGS sequence"/>
</dbReference>
<sequence length="103" mass="11900">MDSLLGRPIISPAVNWKDAYRDPNRFRYSAMETPTIQPAKNMSLLKKTASFWDKPFTGTSEYTDKISKLGLSNMKSQQRYLKPLLPIKRKFGDCSLWKSKAMH</sequence>